<dbReference type="PROSITE" id="PS50109">
    <property type="entry name" value="HIS_KIN"/>
    <property type="match status" value="1"/>
</dbReference>
<dbReference type="EC" id="2.7.13.3" evidence="2"/>
<dbReference type="InterPro" id="IPR005467">
    <property type="entry name" value="His_kinase_dom"/>
</dbReference>
<dbReference type="EMBL" id="RPHB01000003">
    <property type="protein sequence ID" value="MBW3467474.1"/>
    <property type="molecule type" value="Genomic_DNA"/>
</dbReference>
<dbReference type="Pfam" id="PF07494">
    <property type="entry name" value="Reg_prop"/>
    <property type="match status" value="9"/>
</dbReference>
<dbReference type="Proteomes" id="UP000727490">
    <property type="component" value="Unassembled WGS sequence"/>
</dbReference>
<dbReference type="Gene3D" id="2.130.10.10">
    <property type="entry name" value="YVTN repeat-like/Quinoprotein amine dehydrogenase"/>
    <property type="match status" value="2"/>
</dbReference>
<organism evidence="9 10">
    <name type="scientific">Arthrospiribacter ruber</name>
    <dbReference type="NCBI Taxonomy" id="2487934"/>
    <lineage>
        <taxon>Bacteria</taxon>
        <taxon>Pseudomonadati</taxon>
        <taxon>Bacteroidota</taxon>
        <taxon>Cytophagia</taxon>
        <taxon>Cytophagales</taxon>
        <taxon>Cyclobacteriaceae</taxon>
        <taxon>Arthrospiribacter</taxon>
    </lineage>
</organism>
<dbReference type="AlphaFoldDB" id="A0A951IWH4"/>
<keyword evidence="3" id="KW-0597">Phosphoprotein</keyword>
<dbReference type="SMART" id="SM00388">
    <property type="entry name" value="HisKA"/>
    <property type="match status" value="1"/>
</dbReference>
<dbReference type="SUPFAM" id="SSF63829">
    <property type="entry name" value="Calcium-dependent phosphotriesterase"/>
    <property type="match status" value="2"/>
</dbReference>
<name>A0A951IWH4_9BACT</name>
<keyword evidence="5" id="KW-0418">Kinase</keyword>
<keyword evidence="10" id="KW-1185">Reference proteome</keyword>
<dbReference type="SUPFAM" id="SSF55874">
    <property type="entry name" value="ATPase domain of HSP90 chaperone/DNA topoisomerase II/histidine kinase"/>
    <property type="match status" value="1"/>
</dbReference>
<proteinExistence type="predicted"/>
<evidence type="ECO:0000256" key="6">
    <source>
        <dbReference type="SAM" id="Coils"/>
    </source>
</evidence>
<keyword evidence="6" id="KW-0175">Coiled coil</keyword>
<protein>
    <recommendedName>
        <fullName evidence="2">histidine kinase</fullName>
        <ecNumber evidence="2">2.7.13.3</ecNumber>
    </recommendedName>
</protein>
<evidence type="ECO:0000256" key="2">
    <source>
        <dbReference type="ARBA" id="ARBA00012438"/>
    </source>
</evidence>
<keyword evidence="7" id="KW-1133">Transmembrane helix</keyword>
<dbReference type="InterPro" id="IPR003661">
    <property type="entry name" value="HisK_dim/P_dom"/>
</dbReference>
<keyword evidence="7" id="KW-0812">Transmembrane</keyword>
<dbReference type="InterPro" id="IPR003594">
    <property type="entry name" value="HATPase_dom"/>
</dbReference>
<dbReference type="Pfam" id="PF00512">
    <property type="entry name" value="HisKA"/>
    <property type="match status" value="1"/>
</dbReference>
<accession>A0A951IWH4</accession>
<dbReference type="Gene3D" id="1.10.287.130">
    <property type="match status" value="1"/>
</dbReference>
<dbReference type="InterPro" id="IPR004358">
    <property type="entry name" value="Sig_transdc_His_kin-like_C"/>
</dbReference>
<dbReference type="PRINTS" id="PR00344">
    <property type="entry name" value="BCTRLSENSOR"/>
</dbReference>
<keyword evidence="7" id="KW-0472">Membrane</keyword>
<dbReference type="InterPro" id="IPR013783">
    <property type="entry name" value="Ig-like_fold"/>
</dbReference>
<evidence type="ECO:0000256" key="3">
    <source>
        <dbReference type="ARBA" id="ARBA00022553"/>
    </source>
</evidence>
<dbReference type="InterPro" id="IPR011123">
    <property type="entry name" value="Y_Y_Y"/>
</dbReference>
<evidence type="ECO:0000256" key="1">
    <source>
        <dbReference type="ARBA" id="ARBA00000085"/>
    </source>
</evidence>
<dbReference type="CDD" id="cd00082">
    <property type="entry name" value="HisKA"/>
    <property type="match status" value="1"/>
</dbReference>
<feature type="domain" description="Histidine kinase" evidence="8">
    <location>
        <begin position="882"/>
        <end position="1099"/>
    </location>
</feature>
<dbReference type="FunFam" id="2.60.40.10:FF:000791">
    <property type="entry name" value="Two-component system sensor histidine kinase/response regulator"/>
    <property type="match status" value="1"/>
</dbReference>
<sequence length="1105" mass="126192">MERKLFHKLCLDTSPAIFLLAICLHILVNPAFCQSPKNIPELKFQRISEGLVNNRISGIYQDSFGYMWIATYSGLHRYDGLDFKVYTTSEDPNSINDNFIGALMEDKKKRLWVGTGDGVGRYVRETDDFVRYKLNSDFKIKFGESNLTNTILEDREGKIWASSIGSGLFLLDEKTQTFVPQYTDKITNIQSMAFGPEGSLWLATSNQGLVELDPEKNEINFHRYLKDDIGSISSDDVRTVAFDQDGRLWAGTRNAGLNRMQKAEGKTVFVRYTHSQEDPGSLYNNNIYRLYPDNLGNFWSCNENGGLHLYQKESDSFVRYLHDPKNPHSLTHNSVWNIFQDAQGRYWVGTAHSGINLADPYASKFAHYFKNPLHPNSLNNDIIRDFLETKEGNVWVATDGGGLNYFNREEGTFTAFRHDSKNPKSLGSDAVICLKEDEEGRLWVGTWAGGLHVLKDQQKGEFQLFNEYIQNSSHPIKNVFDVHFDAEFIWIAALNEGLYRYDRKNARLELFSHDENDPESISSNMPVRIMEDSKGHIWVGTQAGLSKINKGQKGNIKFINYFASEQHPYSLPGNTIRHIVEDSKKRVWIATDRGLSRYNSRTDDFKTYREKDGLPINEINSIVEDNEGYLWIGTIKGISRFDAERELFVNFDKNDGLSGNEFSRYAVLKTKKGELLFGGLNGFNLFDPSSLQYNPYAPPVYLSDLKIFNKSVNFRDQGSFLQKHIGMTDTLSLSYKENVLSFDFIALNFTHPEQNQYAYILEGFEKEWNYVGNQRNATYTNLDPGTYIFKVKAANNDGIWNETGSSLIIKIAPPFWKTLWFIALATLFSIALILGLFRLRVQSIKKQNKQLEKKVEERTTLLKHTNSELKKHIQEKDKLFSIIGHDLRNPFISIIGYLEILEEEFENSQNSEQLTYIKHLLNVSRNTHNLLENLLLWASQKIKMYELKAEPVQLDKLLDTALSMASPQALYKKIKLEKSCPKDIHICADKNMILTVLRNLMSNAIKFSRQGSKIEISATEMSGNVVISVRDYGRGMAEEVLKGLFDLSEDQSQGKKSDFGTGLGLLLCKEFVKKHAGDIWAESTPGEGSTFHISLSKHEVERVAV</sequence>
<dbReference type="SUPFAM" id="SSF47384">
    <property type="entry name" value="Homodimeric domain of signal transducing histidine kinase"/>
    <property type="match status" value="1"/>
</dbReference>
<dbReference type="InterPro" id="IPR015943">
    <property type="entry name" value="WD40/YVTN_repeat-like_dom_sf"/>
</dbReference>
<dbReference type="InterPro" id="IPR011110">
    <property type="entry name" value="Reg_prop"/>
</dbReference>
<dbReference type="FunFam" id="3.30.565.10:FF:000006">
    <property type="entry name" value="Sensor histidine kinase WalK"/>
    <property type="match status" value="1"/>
</dbReference>
<evidence type="ECO:0000256" key="5">
    <source>
        <dbReference type="ARBA" id="ARBA00022777"/>
    </source>
</evidence>
<feature type="transmembrane region" description="Helical" evidence="7">
    <location>
        <begin position="819"/>
        <end position="839"/>
    </location>
</feature>
<dbReference type="Gene3D" id="2.60.40.10">
    <property type="entry name" value="Immunoglobulins"/>
    <property type="match status" value="1"/>
</dbReference>
<feature type="coiled-coil region" evidence="6">
    <location>
        <begin position="841"/>
        <end position="868"/>
    </location>
</feature>
<evidence type="ECO:0000256" key="7">
    <source>
        <dbReference type="SAM" id="Phobius"/>
    </source>
</evidence>
<dbReference type="InterPro" id="IPR036890">
    <property type="entry name" value="HATPase_C_sf"/>
</dbReference>
<evidence type="ECO:0000256" key="4">
    <source>
        <dbReference type="ARBA" id="ARBA00022679"/>
    </source>
</evidence>
<gene>
    <name evidence="9" type="ORF">EGN73_06560</name>
</gene>
<comment type="caution">
    <text evidence="9">The sequence shown here is derived from an EMBL/GenBank/DDBJ whole genome shotgun (WGS) entry which is preliminary data.</text>
</comment>
<evidence type="ECO:0000313" key="9">
    <source>
        <dbReference type="EMBL" id="MBW3467474.1"/>
    </source>
</evidence>
<evidence type="ECO:0000313" key="10">
    <source>
        <dbReference type="Proteomes" id="UP000727490"/>
    </source>
</evidence>
<comment type="catalytic activity">
    <reaction evidence="1">
        <text>ATP + protein L-histidine = ADP + protein N-phospho-L-histidine.</text>
        <dbReference type="EC" id="2.7.13.3"/>
    </reaction>
</comment>
<evidence type="ECO:0000259" key="8">
    <source>
        <dbReference type="PROSITE" id="PS50109"/>
    </source>
</evidence>
<dbReference type="SMART" id="SM00387">
    <property type="entry name" value="HATPase_c"/>
    <property type="match status" value="1"/>
</dbReference>
<dbReference type="Gene3D" id="3.30.565.10">
    <property type="entry name" value="Histidine kinase-like ATPase, C-terminal domain"/>
    <property type="match status" value="1"/>
</dbReference>
<dbReference type="CDD" id="cd00146">
    <property type="entry name" value="PKD"/>
    <property type="match status" value="1"/>
</dbReference>
<dbReference type="PANTHER" id="PTHR43547">
    <property type="entry name" value="TWO-COMPONENT HISTIDINE KINASE"/>
    <property type="match status" value="1"/>
</dbReference>
<dbReference type="InterPro" id="IPR036097">
    <property type="entry name" value="HisK_dim/P_sf"/>
</dbReference>
<dbReference type="Pfam" id="PF02518">
    <property type="entry name" value="HATPase_c"/>
    <property type="match status" value="1"/>
</dbReference>
<dbReference type="PANTHER" id="PTHR43547:SF2">
    <property type="entry name" value="HYBRID SIGNAL TRANSDUCTION HISTIDINE KINASE C"/>
    <property type="match status" value="1"/>
</dbReference>
<reference evidence="9 10" key="1">
    <citation type="journal article" date="2020" name="Syst. Appl. Microbiol.">
        <title>Arthrospiribacter ruber gen. nov., sp. nov., a novel bacterium isolated from Arthrospira cultures.</title>
        <authorList>
            <person name="Waleron M."/>
            <person name="Misztak A."/>
            <person name="Waleron M.M."/>
            <person name="Furmaniak M."/>
            <person name="Mrozik A."/>
            <person name="Waleron K."/>
        </authorList>
    </citation>
    <scope>NUCLEOTIDE SEQUENCE [LARGE SCALE GENOMIC DNA]</scope>
    <source>
        <strain evidence="9 10">DPMB0001</strain>
    </source>
</reference>
<dbReference type="Pfam" id="PF07495">
    <property type="entry name" value="Y_Y_Y"/>
    <property type="match status" value="1"/>
</dbReference>
<dbReference type="GO" id="GO:0000155">
    <property type="term" value="F:phosphorelay sensor kinase activity"/>
    <property type="evidence" value="ECO:0007669"/>
    <property type="project" value="InterPro"/>
</dbReference>
<keyword evidence="4" id="KW-0808">Transferase</keyword>